<dbReference type="Gene3D" id="1.10.1660.10">
    <property type="match status" value="1"/>
</dbReference>
<protein>
    <submittedName>
        <fullName evidence="4">MerR family transcriptional regulator</fullName>
    </submittedName>
</protein>
<dbReference type="PANTHER" id="PTHR30204:SF93">
    <property type="entry name" value="HTH MERR-TYPE DOMAIN-CONTAINING PROTEIN"/>
    <property type="match status" value="1"/>
</dbReference>
<reference evidence="4 5" key="1">
    <citation type="submission" date="2024-03" db="EMBL/GenBank/DDBJ databases">
        <title>Natural products discovery in diverse microorganisms through a two-stage MS feature dereplication strategy.</title>
        <authorList>
            <person name="Zhang R."/>
        </authorList>
    </citation>
    <scope>NUCLEOTIDE SEQUENCE [LARGE SCALE GENOMIC DNA]</scope>
    <source>
        <strain evidence="4 5">18930</strain>
    </source>
</reference>
<dbReference type="PROSITE" id="PS50937">
    <property type="entry name" value="HTH_MERR_2"/>
    <property type="match status" value="1"/>
</dbReference>
<dbReference type="EMBL" id="CP147846">
    <property type="protein sequence ID" value="WXG68397.1"/>
    <property type="molecule type" value="Genomic_DNA"/>
</dbReference>
<dbReference type="SMART" id="SM00422">
    <property type="entry name" value="HTH_MERR"/>
    <property type="match status" value="1"/>
</dbReference>
<name>A0ABZ2PHU8_9NOCA</name>
<sequence>MKHPKGIVDSHISTAGEDSASEKFDDENYPAYNIGTAAQMLGATPGFLRSLDEAKLLSPHRSEGGHRRYSRYQLRIASRVRDLLDDGMALDAACRIVLLEDELADARSRNSDLQKAIDNRAKAPGTEV</sequence>
<gene>
    <name evidence="4" type="ORF">WDS16_24935</name>
</gene>
<dbReference type="Pfam" id="PF13411">
    <property type="entry name" value="MerR_1"/>
    <property type="match status" value="1"/>
</dbReference>
<dbReference type="Proteomes" id="UP001432000">
    <property type="component" value="Chromosome"/>
</dbReference>
<organism evidence="4 5">
    <name type="scientific">Rhodococcus sovatensis</name>
    <dbReference type="NCBI Taxonomy" id="1805840"/>
    <lineage>
        <taxon>Bacteria</taxon>
        <taxon>Bacillati</taxon>
        <taxon>Actinomycetota</taxon>
        <taxon>Actinomycetes</taxon>
        <taxon>Mycobacteriales</taxon>
        <taxon>Nocardiaceae</taxon>
        <taxon>Rhodococcus</taxon>
    </lineage>
</organism>
<dbReference type="InterPro" id="IPR000551">
    <property type="entry name" value="MerR-type_HTH_dom"/>
</dbReference>
<proteinExistence type="predicted"/>
<dbReference type="CDD" id="cd00592">
    <property type="entry name" value="HTH_MerR-like"/>
    <property type="match status" value="1"/>
</dbReference>
<evidence type="ECO:0000256" key="2">
    <source>
        <dbReference type="SAM" id="MobiDB-lite"/>
    </source>
</evidence>
<dbReference type="InterPro" id="IPR047057">
    <property type="entry name" value="MerR_fam"/>
</dbReference>
<evidence type="ECO:0000313" key="5">
    <source>
        <dbReference type="Proteomes" id="UP001432000"/>
    </source>
</evidence>
<keyword evidence="1" id="KW-0238">DNA-binding</keyword>
<dbReference type="RefSeq" id="WP_338888582.1">
    <property type="nucleotide sequence ID" value="NZ_CP147846.1"/>
</dbReference>
<dbReference type="SUPFAM" id="SSF46955">
    <property type="entry name" value="Putative DNA-binding domain"/>
    <property type="match status" value="1"/>
</dbReference>
<feature type="domain" description="HTH merR-type" evidence="3">
    <location>
        <begin position="31"/>
        <end position="99"/>
    </location>
</feature>
<evidence type="ECO:0000256" key="1">
    <source>
        <dbReference type="ARBA" id="ARBA00023125"/>
    </source>
</evidence>
<dbReference type="PANTHER" id="PTHR30204">
    <property type="entry name" value="REDOX-CYCLING DRUG-SENSING TRANSCRIPTIONAL ACTIVATOR SOXR"/>
    <property type="match status" value="1"/>
</dbReference>
<dbReference type="InterPro" id="IPR009061">
    <property type="entry name" value="DNA-bd_dom_put_sf"/>
</dbReference>
<evidence type="ECO:0000313" key="4">
    <source>
        <dbReference type="EMBL" id="WXG68397.1"/>
    </source>
</evidence>
<evidence type="ECO:0000259" key="3">
    <source>
        <dbReference type="PROSITE" id="PS50937"/>
    </source>
</evidence>
<keyword evidence="5" id="KW-1185">Reference proteome</keyword>
<accession>A0ABZ2PHU8</accession>
<feature type="region of interest" description="Disordered" evidence="2">
    <location>
        <begin position="1"/>
        <end position="25"/>
    </location>
</feature>